<evidence type="ECO:0000313" key="1">
    <source>
        <dbReference type="EMBL" id="KAF2476324.1"/>
    </source>
</evidence>
<keyword evidence="2" id="KW-1185">Reference proteome</keyword>
<protein>
    <submittedName>
        <fullName evidence="1">SGNH hydrolase</fullName>
    </submittedName>
</protein>
<evidence type="ECO:0000313" key="2">
    <source>
        <dbReference type="Proteomes" id="UP000799755"/>
    </source>
</evidence>
<gene>
    <name evidence="1" type="ORF">BDR25DRAFT_390923</name>
</gene>
<keyword evidence="1" id="KW-0378">Hydrolase</keyword>
<comment type="caution">
    <text evidence="1">The sequence shown here is derived from an EMBL/GenBank/DDBJ whole genome shotgun (WGS) entry which is preliminary data.</text>
</comment>
<reference evidence="1" key="1">
    <citation type="journal article" date="2020" name="Stud. Mycol.">
        <title>101 Dothideomycetes genomes: a test case for predicting lifestyles and emergence of pathogens.</title>
        <authorList>
            <person name="Haridas S."/>
            <person name="Albert R."/>
            <person name="Binder M."/>
            <person name="Bloem J."/>
            <person name="Labutti K."/>
            <person name="Salamov A."/>
            <person name="Andreopoulos B."/>
            <person name="Baker S."/>
            <person name="Barry K."/>
            <person name="Bills G."/>
            <person name="Bluhm B."/>
            <person name="Cannon C."/>
            <person name="Castanera R."/>
            <person name="Culley D."/>
            <person name="Daum C."/>
            <person name="Ezra D."/>
            <person name="Gonzalez J."/>
            <person name="Henrissat B."/>
            <person name="Kuo A."/>
            <person name="Liang C."/>
            <person name="Lipzen A."/>
            <person name="Lutzoni F."/>
            <person name="Magnuson J."/>
            <person name="Mondo S."/>
            <person name="Nolan M."/>
            <person name="Ohm R."/>
            <person name="Pangilinan J."/>
            <person name="Park H.-J."/>
            <person name="Ramirez L."/>
            <person name="Alfaro M."/>
            <person name="Sun H."/>
            <person name="Tritt A."/>
            <person name="Yoshinaga Y."/>
            <person name="Zwiers L.-H."/>
            <person name="Turgeon B."/>
            <person name="Goodwin S."/>
            <person name="Spatafora J."/>
            <person name="Crous P."/>
            <person name="Grigoriev I."/>
        </authorList>
    </citation>
    <scope>NUCLEOTIDE SEQUENCE</scope>
    <source>
        <strain evidence="1">ATCC 200398</strain>
    </source>
</reference>
<name>A0ACB6RAN1_9PLEO</name>
<dbReference type="Proteomes" id="UP000799755">
    <property type="component" value="Unassembled WGS sequence"/>
</dbReference>
<organism evidence="1 2">
    <name type="scientific">Lindgomyces ingoldianus</name>
    <dbReference type="NCBI Taxonomy" id="673940"/>
    <lineage>
        <taxon>Eukaryota</taxon>
        <taxon>Fungi</taxon>
        <taxon>Dikarya</taxon>
        <taxon>Ascomycota</taxon>
        <taxon>Pezizomycotina</taxon>
        <taxon>Dothideomycetes</taxon>
        <taxon>Pleosporomycetidae</taxon>
        <taxon>Pleosporales</taxon>
        <taxon>Lindgomycetaceae</taxon>
        <taxon>Lindgomyces</taxon>
    </lineage>
</organism>
<accession>A0ACB6RAN1</accession>
<sequence>MLGRHSRLLSVAFATLAIFSSSVCGLAIGSEGKRQDAGYHWVDTWTSMPQLVESSNMPPSPFSSGSVLKDATLRQTLHMSVGAEKIKIAISNTFGGSDLPITEGSVGLPTGGAAGVSGIQASPLAAITVGGKASFTVPKGQVVVSDEIAFPVKAQQMITVSLYSQAGQSGSSITGHPGSRTTSFFVSGNKVNATTMSGTSSVHWYFVSAVQAYVPADTNALIILGDSITDGRGSDDNKNNRWPDLVLARLQSSNYTNIAVCNQAAGGNRVLKEGLGPSLVSRYQRDAITQPGVKFVMIFEGVNDIGNEATSSSSQSAVGDALIKAFQQIISDSKKAGLTTIGATITPFSAPSASQQSYSSPEREKTRQRVNKWILTPGNFDHVVDFGAVVESKSSPGQLDSKYNGGDYLHPNAAGYRAMADAFPIEVFKG</sequence>
<dbReference type="EMBL" id="MU003494">
    <property type="protein sequence ID" value="KAF2476324.1"/>
    <property type="molecule type" value="Genomic_DNA"/>
</dbReference>
<proteinExistence type="predicted"/>